<dbReference type="InterPro" id="IPR014004">
    <property type="entry name" value="Transpt-assoc_nodulatn_dom_bac"/>
</dbReference>
<accession>A0AAU7DBJ0</accession>
<dbReference type="KEGG" id="epl:P4G45_05955"/>
<dbReference type="EMBL" id="CP121195">
    <property type="protein sequence ID" value="XBH14700.1"/>
    <property type="molecule type" value="Genomic_DNA"/>
</dbReference>
<evidence type="ECO:0000313" key="2">
    <source>
        <dbReference type="EMBL" id="XBH11270.1"/>
    </source>
</evidence>
<proteinExistence type="predicted"/>
<accession>A0AAU7D2B3</accession>
<dbReference type="Pfam" id="PF04972">
    <property type="entry name" value="BON"/>
    <property type="match status" value="1"/>
</dbReference>
<sequence length="71" mass="7719">MRTAPEIARDVVEALRLHAGVPDKKIKVIVANGFVTLTGTSDWHHELENAEIAAHSVNGVRGIVNILEIKP</sequence>
<dbReference type="PROSITE" id="PS50914">
    <property type="entry name" value="BON"/>
    <property type="match status" value="1"/>
</dbReference>
<dbReference type="InterPro" id="IPR007055">
    <property type="entry name" value="BON_dom"/>
</dbReference>
<dbReference type="EMBL" id="CP121194">
    <property type="protein sequence ID" value="XBH11270.1"/>
    <property type="molecule type" value="Genomic_DNA"/>
</dbReference>
<feature type="domain" description="BON" evidence="1">
    <location>
        <begin position="3"/>
        <end position="71"/>
    </location>
</feature>
<gene>
    <name evidence="2" type="ORF">P4G45_05955</name>
    <name evidence="3" type="ORF">P8936_05930</name>
</gene>
<organism evidence="3">
    <name type="scientific">Edaphobacter paludis</name>
    <dbReference type="NCBI Taxonomy" id="3035702"/>
    <lineage>
        <taxon>Bacteria</taxon>
        <taxon>Pseudomonadati</taxon>
        <taxon>Acidobacteriota</taxon>
        <taxon>Terriglobia</taxon>
        <taxon>Terriglobales</taxon>
        <taxon>Acidobacteriaceae</taxon>
        <taxon>Edaphobacter</taxon>
    </lineage>
</organism>
<dbReference type="Gene3D" id="3.30.1340.30">
    <property type="match status" value="1"/>
</dbReference>
<name>A0AAU7DBJ0_9BACT</name>
<reference evidence="3" key="1">
    <citation type="submission" date="2023-03" db="EMBL/GenBank/DDBJ databases">
        <title>Edaphobacter sp.</title>
        <authorList>
            <person name="Huber K.J."/>
            <person name="Papendorf J."/>
            <person name="Pilke C."/>
            <person name="Bunk B."/>
            <person name="Sproeer C."/>
            <person name="Pester M."/>
        </authorList>
    </citation>
    <scope>NUCLEOTIDE SEQUENCE</scope>
    <source>
        <strain evidence="2">DSM 109919</strain>
        <strain evidence="3">DSM 109920</strain>
    </source>
</reference>
<protein>
    <submittedName>
        <fullName evidence="3">BON domain-containing protein</fullName>
    </submittedName>
</protein>
<dbReference type="SMART" id="SM00749">
    <property type="entry name" value="BON"/>
    <property type="match status" value="1"/>
</dbReference>
<dbReference type="RefSeq" id="WP_348268758.1">
    <property type="nucleotide sequence ID" value="NZ_CP121194.1"/>
</dbReference>
<dbReference type="AlphaFoldDB" id="A0AAU7DBJ0"/>
<evidence type="ECO:0000259" key="1">
    <source>
        <dbReference type="PROSITE" id="PS50914"/>
    </source>
</evidence>
<evidence type="ECO:0000313" key="3">
    <source>
        <dbReference type="EMBL" id="XBH14700.1"/>
    </source>
</evidence>